<dbReference type="Proteomes" id="UP001228468">
    <property type="component" value="Unassembled WGS sequence"/>
</dbReference>
<reference evidence="1 2" key="1">
    <citation type="submission" date="2023-08" db="EMBL/GenBank/DDBJ databases">
        <title>Whole Genome exploration of the biotechnological potential of heavy metal resistant bacteria.</title>
        <authorList>
            <person name="Adeniji A."/>
            <person name="Ayangbenro A."/>
        </authorList>
    </citation>
    <scope>NUCLEOTIDE SEQUENCE [LARGE SCALE GENOMIC DNA]</scope>
    <source>
        <strain evidence="1 2">ABS_30</strain>
    </source>
</reference>
<dbReference type="EMBL" id="JAVCAN010000003">
    <property type="protein sequence ID" value="MDP8572173.1"/>
    <property type="molecule type" value="Genomic_DNA"/>
</dbReference>
<sequence length="155" mass="17402">MMTILSARQPCWNDVEHTSLNLLVTFEETRESLGEVPFTASPNDPERHGRELFERAAALEYGDIAEPDEEQLKDAMRMKSSALSALASSMIAKLQGDLSTLQDSEALGMATDEEITQLPLTQAQLDLWRKYRVLLSRVESQPAFPRAVDWPPQPD</sequence>
<dbReference type="RefSeq" id="WP_240783203.1">
    <property type="nucleotide sequence ID" value="NZ_JAVCAN010000003.1"/>
</dbReference>
<protein>
    <submittedName>
        <fullName evidence="1">Tail fiber assembly protein</fullName>
    </submittedName>
</protein>
<keyword evidence="2" id="KW-1185">Reference proteome</keyword>
<organism evidence="1 2">
    <name type="scientific">Pseudomonas iranensis</name>
    <dbReference type="NCBI Taxonomy" id="2745503"/>
    <lineage>
        <taxon>Bacteria</taxon>
        <taxon>Pseudomonadati</taxon>
        <taxon>Pseudomonadota</taxon>
        <taxon>Gammaproteobacteria</taxon>
        <taxon>Pseudomonadales</taxon>
        <taxon>Pseudomonadaceae</taxon>
        <taxon>Pseudomonas</taxon>
    </lineage>
</organism>
<evidence type="ECO:0000313" key="1">
    <source>
        <dbReference type="EMBL" id="MDP8572173.1"/>
    </source>
</evidence>
<comment type="caution">
    <text evidence="1">The sequence shown here is derived from an EMBL/GenBank/DDBJ whole genome shotgun (WGS) entry which is preliminary data.</text>
</comment>
<proteinExistence type="predicted"/>
<gene>
    <name evidence="1" type="ORF">RAM78_07130</name>
</gene>
<dbReference type="Pfam" id="PF02413">
    <property type="entry name" value="Caudo_TAP"/>
    <property type="match status" value="1"/>
</dbReference>
<name>A0ABT9K0I5_9PSED</name>
<accession>A0ABT9K0I5</accession>
<dbReference type="InterPro" id="IPR003458">
    <property type="entry name" value="Phage_T4_Gp38_tail_assem"/>
</dbReference>
<evidence type="ECO:0000313" key="2">
    <source>
        <dbReference type="Proteomes" id="UP001228468"/>
    </source>
</evidence>